<dbReference type="SMART" id="SM00135">
    <property type="entry name" value="LY"/>
    <property type="match status" value="3"/>
</dbReference>
<proteinExistence type="predicted"/>
<keyword evidence="3" id="KW-1185">Reference proteome</keyword>
<dbReference type="InterPro" id="IPR006108">
    <property type="entry name" value="3HC_DH_C"/>
</dbReference>
<dbReference type="Proteomes" id="UP000803884">
    <property type="component" value="Unassembled WGS sequence"/>
</dbReference>
<dbReference type="GO" id="GO:0006631">
    <property type="term" value="P:fatty acid metabolic process"/>
    <property type="evidence" value="ECO:0007669"/>
    <property type="project" value="InterPro"/>
</dbReference>
<dbReference type="SUPFAM" id="SSF63825">
    <property type="entry name" value="YWTD domain"/>
    <property type="match status" value="1"/>
</dbReference>
<dbReference type="InterPro" id="IPR000033">
    <property type="entry name" value="LDLR_classB_rpt"/>
</dbReference>
<name>A0AB34KGC1_9PEZI</name>
<dbReference type="EMBL" id="JAAQHG020000047">
    <property type="protein sequence ID" value="KAL1582605.1"/>
    <property type="molecule type" value="Genomic_DNA"/>
</dbReference>
<dbReference type="PANTHER" id="PTHR48075:SF3">
    <property type="entry name" value="3-HYDROXYACYL-COA DEHYDROGENASE"/>
    <property type="match status" value="1"/>
</dbReference>
<reference evidence="2 3" key="1">
    <citation type="journal article" date="2020" name="Microbiol. Resour. Announc.">
        <title>Draft Genome Sequence of a Cladosporium Species Isolated from the Mesophotic Ascidian Didemnum maculosum.</title>
        <authorList>
            <person name="Gioti A."/>
            <person name="Siaperas R."/>
            <person name="Nikolaivits E."/>
            <person name="Le Goff G."/>
            <person name="Ouazzani J."/>
            <person name="Kotoulas G."/>
            <person name="Topakas E."/>
        </authorList>
    </citation>
    <scope>NUCLEOTIDE SEQUENCE [LARGE SCALE GENOMIC DNA]</scope>
    <source>
        <strain evidence="2 3">TM138-S3</strain>
    </source>
</reference>
<gene>
    <name evidence="2" type="ORF">WHR41_08507</name>
</gene>
<feature type="domain" description="3-hydroxyacyl-CoA dehydrogenase C-terminal" evidence="1">
    <location>
        <begin position="45"/>
        <end position="138"/>
    </location>
</feature>
<comment type="caution">
    <text evidence="2">The sequence shown here is derived from an EMBL/GenBank/DDBJ whole genome shotgun (WGS) entry which is preliminary data.</text>
</comment>
<dbReference type="Gene3D" id="1.10.1040.10">
    <property type="entry name" value="N-(1-d-carboxylethyl)-l-norvaline Dehydrogenase, domain 2"/>
    <property type="match status" value="1"/>
</dbReference>
<dbReference type="SUPFAM" id="SSF48179">
    <property type="entry name" value="6-phosphogluconate dehydrogenase C-terminal domain-like"/>
    <property type="match status" value="1"/>
</dbReference>
<dbReference type="PANTHER" id="PTHR48075">
    <property type="entry name" value="3-HYDROXYACYL-COA DEHYDROGENASE FAMILY PROTEIN"/>
    <property type="match status" value="1"/>
</dbReference>
<sequence>MMPPDALTVELMTDGKTHPALIDFLFDRHKEAGLHPIVALKESTGFVFNRIWAAIKRECLMVLQEGVSTAADIDRVFKEQYGARDGPCHLMDLVGLDTVEHIERHYIDERGLPSAHADWLHDGFVSSGKLGAKSSKGGLYDKAAPGAETKLFVLNLGMAETLHDGMSFDQMAHRGQVLSLNADQGGKPTQLVGSGYLPDGIDVSTDTKRLYWTQMGTPTKNDGSVLSSNLDGSDIKTIVPEGSVHTPKQCRVDAVNKKLYFCDREGGRVMRVNLGGSEIETLYQTADWQKEPEKLKDEKNWCVGIAPSPKTGKIYWTQKGRSKGSEGRIFSANIDMPRGATAADRTDVELVIGGLPEPIDLELNDEENVLYWTDRGELPLGNTLNMKTVVGPQPESEKALGRRILAQGFGEAIGLKFDVQKNAIWVADMAGRIWKCNPDRPAPKEKVFEGATAAFTGLTLIHV</sequence>
<dbReference type="Gene3D" id="2.120.10.30">
    <property type="entry name" value="TolB, C-terminal domain"/>
    <property type="match status" value="2"/>
</dbReference>
<accession>A0AB34KGC1</accession>
<dbReference type="InterPro" id="IPR011042">
    <property type="entry name" value="6-blade_b-propeller_TolB-like"/>
</dbReference>
<dbReference type="RefSeq" id="XP_069225712.1">
    <property type="nucleotide sequence ID" value="XM_069377111.1"/>
</dbReference>
<dbReference type="GO" id="GO:0016616">
    <property type="term" value="F:oxidoreductase activity, acting on the CH-OH group of donors, NAD or NADP as acceptor"/>
    <property type="evidence" value="ECO:0007669"/>
    <property type="project" value="InterPro"/>
</dbReference>
<dbReference type="AlphaFoldDB" id="A0AB34KGC1"/>
<dbReference type="InterPro" id="IPR008927">
    <property type="entry name" value="6-PGluconate_DH-like_C_sf"/>
</dbReference>
<organism evidence="2 3">
    <name type="scientific">Cladosporium halotolerans</name>
    <dbReference type="NCBI Taxonomy" id="1052096"/>
    <lineage>
        <taxon>Eukaryota</taxon>
        <taxon>Fungi</taxon>
        <taxon>Dikarya</taxon>
        <taxon>Ascomycota</taxon>
        <taxon>Pezizomycotina</taxon>
        <taxon>Dothideomycetes</taxon>
        <taxon>Dothideomycetidae</taxon>
        <taxon>Cladosporiales</taxon>
        <taxon>Cladosporiaceae</taxon>
        <taxon>Cladosporium</taxon>
    </lineage>
</organism>
<protein>
    <recommendedName>
        <fullName evidence="1">3-hydroxyacyl-CoA dehydrogenase C-terminal domain-containing protein</fullName>
    </recommendedName>
</protein>
<evidence type="ECO:0000313" key="3">
    <source>
        <dbReference type="Proteomes" id="UP000803884"/>
    </source>
</evidence>
<evidence type="ECO:0000313" key="2">
    <source>
        <dbReference type="EMBL" id="KAL1582605.1"/>
    </source>
</evidence>
<dbReference type="GeneID" id="96009949"/>
<evidence type="ECO:0000259" key="1">
    <source>
        <dbReference type="Pfam" id="PF00725"/>
    </source>
</evidence>
<dbReference type="InterPro" id="IPR013328">
    <property type="entry name" value="6PGD_dom2"/>
</dbReference>
<dbReference type="Pfam" id="PF00725">
    <property type="entry name" value="3HCDH"/>
    <property type="match status" value="1"/>
</dbReference>